<sequence length="620" mass="66796">MSVDTQPHPSLLIPTNPAYAPSDAHPRGGILLNGSAHARRPSDPFPIDTSHSHTGPASASGSGSGSNHSLTHAPSQPVRILSPPPVSAGERSLDVSGSPATSPILGSSASSATHNKIRFAPLPDPRFQRSLSTGRNVALRSGVDPNGVETRHLELQNMDDEYAVDDDDDDGEDEDQESRMKRGRSWSKDMGLKSGWKGTKKLLRGKNPISSKDKEDGGYQGEPLTRSSSTGGIMGSSPFRWTVESERKKDMLGTPPASARSLLSANRPDSLYKTQTPPSPTLKPSSSGHHRTSSFEARPSSSLGASPAPVKMLNGRVYGSRRASEAAEREKEYRQKLEPAFVEWGSAGVGGGAPVVAKTSGRGAFLGDEDDGGGMAWVKKRREEREKRRSEENALQVAGEVQKTESASHSGGLSPSQSSTSSFEQESGKPALDVRTDIKTPDIDPAQLPSHSPTIVASPHDGTDSPINLSRQAEEDGRGMTISETVNEKSVKQAMVVPSDKAKKAQDRIPFADPFSEDHQFANECSGSEDEEDEGDEDEEEEDGDFDDDDDEEELDAVRYVLHACRPKEGGLMERLLGQHRLLRVLKSSVATRTKKVLLGRYLWKGSIKFDFLCAMGSTV</sequence>
<evidence type="ECO:0000313" key="2">
    <source>
        <dbReference type="EMBL" id="ODN84269.1"/>
    </source>
</evidence>
<dbReference type="STRING" id="1295533.A0A1E3I6K5"/>
<feature type="compositionally biased region" description="Basic and acidic residues" evidence="1">
    <location>
        <begin position="322"/>
        <end position="331"/>
    </location>
</feature>
<protein>
    <submittedName>
        <fullName evidence="2">Uncharacterized protein</fullName>
    </submittedName>
</protein>
<accession>A0A1E3I6K5</accession>
<feature type="compositionally biased region" description="Polar residues" evidence="1">
    <location>
        <begin position="98"/>
        <end position="114"/>
    </location>
</feature>
<dbReference type="GeneID" id="30151564"/>
<dbReference type="AlphaFoldDB" id="A0A1E3I6K5"/>
<comment type="caution">
    <text evidence="2">The sequence shown here is derived from an EMBL/GenBank/DDBJ whole genome shotgun (WGS) entry which is preliminary data.</text>
</comment>
<reference evidence="2 3" key="1">
    <citation type="submission" date="2016-06" db="EMBL/GenBank/DDBJ databases">
        <title>Evolution of pathogenesis and genome organization in the Tremellales.</title>
        <authorList>
            <person name="Cuomo C."/>
            <person name="Litvintseva A."/>
            <person name="Heitman J."/>
            <person name="Chen Y."/>
            <person name="Sun S."/>
            <person name="Springer D."/>
            <person name="Dromer F."/>
            <person name="Young S."/>
            <person name="Zeng Q."/>
            <person name="Chapman S."/>
            <person name="Gujja S."/>
            <person name="Saif S."/>
            <person name="Birren B."/>
        </authorList>
    </citation>
    <scope>NUCLEOTIDE SEQUENCE [LARGE SCALE GENOMIC DNA]</scope>
    <source>
        <strain evidence="2 3">CBS 6039</strain>
    </source>
</reference>
<dbReference type="RefSeq" id="XP_018998072.1">
    <property type="nucleotide sequence ID" value="XM_019133367.1"/>
</dbReference>
<feature type="compositionally biased region" description="Acidic residues" evidence="1">
    <location>
        <begin position="157"/>
        <end position="176"/>
    </location>
</feature>
<name>A0A1E3I6K5_9TREE</name>
<feature type="compositionally biased region" description="Acidic residues" evidence="1">
    <location>
        <begin position="527"/>
        <end position="551"/>
    </location>
</feature>
<feature type="compositionally biased region" description="Low complexity" evidence="1">
    <location>
        <begin position="405"/>
        <end position="425"/>
    </location>
</feature>
<feature type="compositionally biased region" description="Low complexity" evidence="1">
    <location>
        <begin position="52"/>
        <end position="72"/>
    </location>
</feature>
<organism evidence="2 3">
    <name type="scientific">Cryptococcus amylolentus CBS 6039</name>
    <dbReference type="NCBI Taxonomy" id="1295533"/>
    <lineage>
        <taxon>Eukaryota</taxon>
        <taxon>Fungi</taxon>
        <taxon>Dikarya</taxon>
        <taxon>Basidiomycota</taxon>
        <taxon>Agaricomycotina</taxon>
        <taxon>Tremellomycetes</taxon>
        <taxon>Tremellales</taxon>
        <taxon>Cryptococcaceae</taxon>
        <taxon>Cryptococcus</taxon>
    </lineage>
</organism>
<feature type="region of interest" description="Disordered" evidence="1">
    <location>
        <begin position="1"/>
        <end position="331"/>
    </location>
</feature>
<evidence type="ECO:0000256" key="1">
    <source>
        <dbReference type="SAM" id="MobiDB-lite"/>
    </source>
</evidence>
<dbReference type="Proteomes" id="UP000094065">
    <property type="component" value="Unassembled WGS sequence"/>
</dbReference>
<gene>
    <name evidence="2" type="ORF">L202_00255</name>
</gene>
<feature type="compositionally biased region" description="Basic and acidic residues" evidence="1">
    <location>
        <begin position="432"/>
        <end position="442"/>
    </location>
</feature>
<feature type="region of interest" description="Disordered" evidence="1">
    <location>
        <begin position="361"/>
        <end position="551"/>
    </location>
</feature>
<proteinExistence type="predicted"/>
<keyword evidence="3" id="KW-1185">Reference proteome</keyword>
<dbReference type="EMBL" id="AWGJ01000001">
    <property type="protein sequence ID" value="ODN84269.1"/>
    <property type="molecule type" value="Genomic_DNA"/>
</dbReference>
<feature type="compositionally biased region" description="Basic and acidic residues" evidence="1">
    <location>
        <begin position="381"/>
        <end position="392"/>
    </location>
</feature>
<evidence type="ECO:0000313" key="3">
    <source>
        <dbReference type="Proteomes" id="UP000094065"/>
    </source>
</evidence>
<dbReference type="OrthoDB" id="3363386at2759"/>